<dbReference type="PANTHER" id="PTHR30055">
    <property type="entry name" value="HTH-TYPE TRANSCRIPTIONAL REGULATOR RUTR"/>
    <property type="match status" value="1"/>
</dbReference>
<organism evidence="4 5">
    <name type="scientific">Tessaracoccus flavus</name>
    <dbReference type="NCBI Taxonomy" id="1610493"/>
    <lineage>
        <taxon>Bacteria</taxon>
        <taxon>Bacillati</taxon>
        <taxon>Actinomycetota</taxon>
        <taxon>Actinomycetes</taxon>
        <taxon>Propionibacteriales</taxon>
        <taxon>Propionibacteriaceae</taxon>
        <taxon>Tessaracoccus</taxon>
    </lineage>
</organism>
<dbReference type="InterPro" id="IPR009057">
    <property type="entry name" value="Homeodomain-like_sf"/>
</dbReference>
<evidence type="ECO:0000313" key="4">
    <source>
        <dbReference type="EMBL" id="AQP43462.1"/>
    </source>
</evidence>
<evidence type="ECO:0000256" key="2">
    <source>
        <dbReference type="PROSITE-ProRule" id="PRU00335"/>
    </source>
</evidence>
<dbReference type="InterPro" id="IPR001647">
    <property type="entry name" value="HTH_TetR"/>
</dbReference>
<name>A0A1Q2CBI1_9ACTN</name>
<accession>A0A1Q2CBI1</accession>
<dbReference type="InterPro" id="IPR050109">
    <property type="entry name" value="HTH-type_TetR-like_transc_reg"/>
</dbReference>
<dbReference type="Gene3D" id="1.10.357.10">
    <property type="entry name" value="Tetracycline Repressor, domain 2"/>
    <property type="match status" value="1"/>
</dbReference>
<dbReference type="SUPFAM" id="SSF46689">
    <property type="entry name" value="Homeodomain-like"/>
    <property type="match status" value="1"/>
</dbReference>
<dbReference type="STRING" id="1610493.RPIT_00395"/>
<dbReference type="PROSITE" id="PS50977">
    <property type="entry name" value="HTH_TETR_2"/>
    <property type="match status" value="1"/>
</dbReference>
<sequence length="204" mass="21955">MARTDRTPRTRMAADARRDDILAGAAAAFRARPYADVRVADVAEGVGASPALVYRYFTSKAGLYAAVVQAADDALASQQRSAVASLPTGSPPRDKVRALLEAYLDHVAADPTSWTNPFLAGDEPPEALAVREEGRLRHVADLRASLGLTPDAWARHEMSLHGYLGFVDQACLRWANSECSPDLRWAVIEASLGALEGALGDWRV</sequence>
<protein>
    <recommendedName>
        <fullName evidence="3">HTH tetR-type domain-containing protein</fullName>
    </recommendedName>
</protein>
<dbReference type="GO" id="GO:0000976">
    <property type="term" value="F:transcription cis-regulatory region binding"/>
    <property type="evidence" value="ECO:0007669"/>
    <property type="project" value="TreeGrafter"/>
</dbReference>
<dbReference type="GO" id="GO:0003700">
    <property type="term" value="F:DNA-binding transcription factor activity"/>
    <property type="evidence" value="ECO:0007669"/>
    <property type="project" value="TreeGrafter"/>
</dbReference>
<keyword evidence="5" id="KW-1185">Reference proteome</keyword>
<dbReference type="Proteomes" id="UP000188324">
    <property type="component" value="Chromosome"/>
</dbReference>
<dbReference type="PANTHER" id="PTHR30055:SF174">
    <property type="entry name" value="TRANSCRIPTIONAL REGULATORY PROTEIN (PROBABLY TETR-FAMILY)-RELATED"/>
    <property type="match status" value="1"/>
</dbReference>
<evidence type="ECO:0000256" key="1">
    <source>
        <dbReference type="ARBA" id="ARBA00023125"/>
    </source>
</evidence>
<dbReference type="KEGG" id="tfl:RPIT_00395"/>
<feature type="DNA-binding region" description="H-T-H motif" evidence="2">
    <location>
        <begin position="38"/>
        <end position="57"/>
    </location>
</feature>
<evidence type="ECO:0000259" key="3">
    <source>
        <dbReference type="PROSITE" id="PS50977"/>
    </source>
</evidence>
<dbReference type="EMBL" id="CP019605">
    <property type="protein sequence ID" value="AQP43462.1"/>
    <property type="molecule type" value="Genomic_DNA"/>
</dbReference>
<gene>
    <name evidence="4" type="ORF">RPIT_00395</name>
</gene>
<feature type="domain" description="HTH tetR-type" evidence="3">
    <location>
        <begin position="15"/>
        <end position="75"/>
    </location>
</feature>
<evidence type="ECO:0000313" key="5">
    <source>
        <dbReference type="Proteomes" id="UP000188324"/>
    </source>
</evidence>
<dbReference type="Pfam" id="PF00440">
    <property type="entry name" value="TetR_N"/>
    <property type="match status" value="1"/>
</dbReference>
<proteinExistence type="predicted"/>
<dbReference type="AlphaFoldDB" id="A0A1Q2CBI1"/>
<reference evidence="4 5" key="1">
    <citation type="journal article" date="2016" name="Int. J. Syst. Evol. Microbiol.">
        <title>Tessaracoccus flavus sp. nov., isolated from the drainage system of a lindane-producing factory.</title>
        <authorList>
            <person name="Kumari R."/>
            <person name="Singh P."/>
            <person name="Schumann P."/>
            <person name="Lal R."/>
        </authorList>
    </citation>
    <scope>NUCLEOTIDE SEQUENCE [LARGE SCALE GENOMIC DNA]</scope>
    <source>
        <strain evidence="4 5">RP1T</strain>
    </source>
</reference>
<keyword evidence="1 2" id="KW-0238">DNA-binding</keyword>